<proteinExistence type="predicted"/>
<dbReference type="AlphaFoldDB" id="A0AAV9GF48"/>
<evidence type="ECO:0008006" key="3">
    <source>
        <dbReference type="Google" id="ProtNLM"/>
    </source>
</evidence>
<reference evidence="1" key="2">
    <citation type="submission" date="2023-05" db="EMBL/GenBank/DDBJ databases">
        <authorList>
            <consortium name="Lawrence Berkeley National Laboratory"/>
            <person name="Steindorff A."/>
            <person name="Hensen N."/>
            <person name="Bonometti L."/>
            <person name="Westerberg I."/>
            <person name="Brannstrom I.O."/>
            <person name="Guillou S."/>
            <person name="Cros-Aarteil S."/>
            <person name="Calhoun S."/>
            <person name="Haridas S."/>
            <person name="Kuo A."/>
            <person name="Mondo S."/>
            <person name="Pangilinan J."/>
            <person name="Riley R."/>
            <person name="Labutti K."/>
            <person name="Andreopoulos B."/>
            <person name="Lipzen A."/>
            <person name="Chen C."/>
            <person name="Yanf M."/>
            <person name="Daum C."/>
            <person name="Ng V."/>
            <person name="Clum A."/>
            <person name="Ohm R."/>
            <person name="Martin F."/>
            <person name="Silar P."/>
            <person name="Natvig D."/>
            <person name="Lalanne C."/>
            <person name="Gautier V."/>
            <person name="Ament-Velasquez S.L."/>
            <person name="Kruys A."/>
            <person name="Hutchinson M.I."/>
            <person name="Powell A.J."/>
            <person name="Barry K."/>
            <person name="Miller A.N."/>
            <person name="Grigoriev I.V."/>
            <person name="Debuchy R."/>
            <person name="Gladieux P."/>
            <person name="Thoren M.H."/>
            <person name="Johannesson H."/>
        </authorList>
    </citation>
    <scope>NUCLEOTIDE SEQUENCE</scope>
    <source>
        <strain evidence="1">PSN243</strain>
    </source>
</reference>
<organism evidence="1 2">
    <name type="scientific">Podospora aff. communis PSN243</name>
    <dbReference type="NCBI Taxonomy" id="3040156"/>
    <lineage>
        <taxon>Eukaryota</taxon>
        <taxon>Fungi</taxon>
        <taxon>Dikarya</taxon>
        <taxon>Ascomycota</taxon>
        <taxon>Pezizomycotina</taxon>
        <taxon>Sordariomycetes</taxon>
        <taxon>Sordariomycetidae</taxon>
        <taxon>Sordariales</taxon>
        <taxon>Podosporaceae</taxon>
        <taxon>Podospora</taxon>
    </lineage>
</organism>
<protein>
    <recommendedName>
        <fullName evidence="3">Prion-inhibition and propagation HeLo domain-containing protein</fullName>
    </recommendedName>
</protein>
<reference evidence="1" key="1">
    <citation type="journal article" date="2023" name="Mol. Phylogenet. Evol.">
        <title>Genome-scale phylogeny and comparative genomics of the fungal order Sordariales.</title>
        <authorList>
            <person name="Hensen N."/>
            <person name="Bonometti L."/>
            <person name="Westerberg I."/>
            <person name="Brannstrom I.O."/>
            <person name="Guillou S."/>
            <person name="Cros-Aarteil S."/>
            <person name="Calhoun S."/>
            <person name="Haridas S."/>
            <person name="Kuo A."/>
            <person name="Mondo S."/>
            <person name="Pangilinan J."/>
            <person name="Riley R."/>
            <person name="LaButti K."/>
            <person name="Andreopoulos B."/>
            <person name="Lipzen A."/>
            <person name="Chen C."/>
            <person name="Yan M."/>
            <person name="Daum C."/>
            <person name="Ng V."/>
            <person name="Clum A."/>
            <person name="Steindorff A."/>
            <person name="Ohm R.A."/>
            <person name="Martin F."/>
            <person name="Silar P."/>
            <person name="Natvig D.O."/>
            <person name="Lalanne C."/>
            <person name="Gautier V."/>
            <person name="Ament-Velasquez S.L."/>
            <person name="Kruys A."/>
            <person name="Hutchinson M.I."/>
            <person name="Powell A.J."/>
            <person name="Barry K."/>
            <person name="Miller A.N."/>
            <person name="Grigoriev I.V."/>
            <person name="Debuchy R."/>
            <person name="Gladieux P."/>
            <person name="Hiltunen Thoren M."/>
            <person name="Johannesson H."/>
        </authorList>
    </citation>
    <scope>NUCLEOTIDE SEQUENCE</scope>
    <source>
        <strain evidence="1">PSN243</strain>
    </source>
</reference>
<sequence length="368" mass="42102">MKARLESSSRHIIVDFREVFEKDNHVQNITQYSVDGGISLGYAELNTQDDHVPPADGAGGRPGDFLLHFGPLLWDSLEPIQNAVKCGRNWTTLDPIDKNGEARFPPLLDATGLLLWRIIQSMCKTPSPKQDIQELEMYEKELESINNVERETDGRLDYDYPDTSEKQKPYAQQLFLAITNFDVSESKDHTHYKRIKSLRNIEAEAMAWRLLALDNVEAPKEIGNDYPNTYQQEHACIEPLFNAILDLSNVLEDEKHTHRKRLAALGDLQVQTATKNAHRGELGFMKRPWAKDEWKHESYSSFSERFDKVVEVVCQLQALNNVDIQRDGSLDADYPKEGSAQERKCHEDLFKAITDFSNLMCSQVGIHK</sequence>
<gene>
    <name evidence="1" type="ORF">QBC34DRAFT_383651</name>
</gene>
<accession>A0AAV9GF48</accession>
<name>A0AAV9GF48_9PEZI</name>
<evidence type="ECO:0000313" key="1">
    <source>
        <dbReference type="EMBL" id="KAK4445978.1"/>
    </source>
</evidence>
<dbReference type="Proteomes" id="UP001321760">
    <property type="component" value="Unassembled WGS sequence"/>
</dbReference>
<dbReference type="EMBL" id="MU865960">
    <property type="protein sequence ID" value="KAK4445978.1"/>
    <property type="molecule type" value="Genomic_DNA"/>
</dbReference>
<keyword evidence="2" id="KW-1185">Reference proteome</keyword>
<comment type="caution">
    <text evidence="1">The sequence shown here is derived from an EMBL/GenBank/DDBJ whole genome shotgun (WGS) entry which is preliminary data.</text>
</comment>
<evidence type="ECO:0000313" key="2">
    <source>
        <dbReference type="Proteomes" id="UP001321760"/>
    </source>
</evidence>